<keyword evidence="3" id="KW-1185">Reference proteome</keyword>
<reference evidence="3" key="1">
    <citation type="submission" date="2016-10" db="EMBL/GenBank/DDBJ databases">
        <authorList>
            <person name="Varghese N."/>
            <person name="Submissions S."/>
        </authorList>
    </citation>
    <scope>NUCLEOTIDE SEQUENCE [LARGE SCALE GENOMIC DNA]</scope>
    <source>
        <strain evidence="3">LMG 26416</strain>
    </source>
</reference>
<dbReference type="InterPro" id="IPR009337">
    <property type="entry name" value="DUF995"/>
</dbReference>
<name>A0A1H7SG59_9BURK</name>
<organism evidence="2 3">
    <name type="scientific">Paraburkholderia caballeronis</name>
    <dbReference type="NCBI Taxonomy" id="416943"/>
    <lineage>
        <taxon>Bacteria</taxon>
        <taxon>Pseudomonadati</taxon>
        <taxon>Pseudomonadota</taxon>
        <taxon>Betaproteobacteria</taxon>
        <taxon>Burkholderiales</taxon>
        <taxon>Burkholderiaceae</taxon>
        <taxon>Paraburkholderia</taxon>
    </lineage>
</organism>
<dbReference type="Pfam" id="PF06191">
    <property type="entry name" value="DUF995"/>
    <property type="match status" value="1"/>
</dbReference>
<dbReference type="AlphaFoldDB" id="A0A1H7SG59"/>
<dbReference type="RefSeq" id="WP_090541884.1">
    <property type="nucleotide sequence ID" value="NZ_FNSR01000001.1"/>
</dbReference>
<protein>
    <recommendedName>
        <fullName evidence="4">Avidin family protein</fullName>
    </recommendedName>
</protein>
<feature type="signal peptide" evidence="1">
    <location>
        <begin position="1"/>
        <end position="27"/>
    </location>
</feature>
<accession>A0A1H7SG59</accession>
<evidence type="ECO:0000313" key="2">
    <source>
        <dbReference type="EMBL" id="SEL71495.1"/>
    </source>
</evidence>
<gene>
    <name evidence="2" type="ORF">SAMN05192542_11212</name>
</gene>
<evidence type="ECO:0000256" key="1">
    <source>
        <dbReference type="SAM" id="SignalP"/>
    </source>
</evidence>
<feature type="chain" id="PRO_5030029263" description="Avidin family protein" evidence="1">
    <location>
        <begin position="28"/>
        <end position="132"/>
    </location>
</feature>
<evidence type="ECO:0000313" key="3">
    <source>
        <dbReference type="Proteomes" id="UP000199120"/>
    </source>
</evidence>
<sequence length="132" mass="13911">MKHDRLIAALVACACHASAGFAQTASALTKDELQRMLPGTTVVSTGIGGASHHWTNDAGGTFTATSDEMGRGRSSTAQGGWHVSDDGKYCVHVDWKRYTEDWCAPVVQTADGKYTLVQGGSAGAPTQIEISR</sequence>
<keyword evidence="1" id="KW-0732">Signal</keyword>
<dbReference type="EMBL" id="FOAJ01000012">
    <property type="protein sequence ID" value="SEL71495.1"/>
    <property type="molecule type" value="Genomic_DNA"/>
</dbReference>
<dbReference type="Proteomes" id="UP000199120">
    <property type="component" value="Unassembled WGS sequence"/>
</dbReference>
<evidence type="ECO:0008006" key="4">
    <source>
        <dbReference type="Google" id="ProtNLM"/>
    </source>
</evidence>
<proteinExistence type="predicted"/>
<dbReference type="OrthoDB" id="9104688at2"/>